<protein>
    <recommendedName>
        <fullName evidence="2">Peptidase S9 prolyl oligopeptidase catalytic domain-containing protein</fullName>
    </recommendedName>
</protein>
<proteinExistence type="predicted"/>
<dbReference type="SUPFAM" id="SSF53474">
    <property type="entry name" value="alpha/beta-Hydrolases"/>
    <property type="match status" value="1"/>
</dbReference>
<dbReference type="InterPro" id="IPR029058">
    <property type="entry name" value="AB_hydrolase_fold"/>
</dbReference>
<evidence type="ECO:0000313" key="3">
    <source>
        <dbReference type="EMBL" id="KAE8250800.1"/>
    </source>
</evidence>
<evidence type="ECO:0000256" key="1">
    <source>
        <dbReference type="ARBA" id="ARBA00022729"/>
    </source>
</evidence>
<sequence length="1039" mass="114129">MEIMLLLRLVLTTVFIRGALSEQHTFLSSVPVETQRGTTADVVLSTEWVAMGPYPAGMREQHLGANPAAIFGHPSDVLATFETENATWLPPFTTYANRPPRASFVSKLISDSAQGNRQKHALSVSFPISFEEIRSYQGWTSLQWQSYLSSELVVECKNDTRDPCPVFISVERAAEFAVVPRSASSDFEPTELEWFTGDWYSYNDGPETFDQTTEKAFKAGPPPQPHILLLATGQYSFILRTMYEDRIFGDPRDYNNAQRTDPIVNVVIDIGRFEAPMLRSLEPGDAVPRSPLSVVNVLAPSIVNGRFAGWGIAVDVLNHGPDVMIVNRAVLVVQGLNDSSFSASIPVAVRIEPLQTRSIPVQVQQSVQTLDTLSQTLANLEGGLTLHAHHEKKRATKVEIALQFDVVDLAPSSRTGKRSGSFTFTYITGDGSIGISAATAPEKAIKTGQKDRSEAPAILALHGAGVNALDPAWANALPRQEHSWTILPTGATAWGFDWQLSSSVHARAAVRALCTGASIFYPGVSPSPHLWDSRIPTLPGTDRVYDPAKLIVVGHSNGGQGAWHFMTKHPNEVLGGVVAAGYIKMMDYVGPNWHVGRQHADPVLNGILRSSLSPFENDLSASNLAGIPLLVKYGERDTNVPTWHSRSMASLVTAWNQYSLIEPSQFRDLVQVVEVPGKEHWWDDVLLEKDVVQFIQQRSLPESKDLWRRRKRSFRQMQLSLTDPAETGSMGMFRVTRVLIPGRLARLTVSQSVPNFYTFNGVNVGTISLDTSDAKVLVAGGNTEQDVRLRIDNTDFSLTDLLRRAIAGNHSSIVLDRGNGTWHALMDMESDRWSRPMGPMIRALTSSGPLQIVLPSNCTEQVCARYRSVGRRFAHDIFLYGRLDSRFLLDTDVVSSSATVHTVQPGLLDSATVIVLGGPEDNLLAKHMDSSQPRPLRIERDIIRLQNGTPYFSPCLAFASLAPHPLASAKRSLALSIWGNDLCGIETAARLLPVRTGAQTPEWVVVDGKRSAWQGAGGILAAGWYSSNWTFSESMSFLS</sequence>
<dbReference type="GO" id="GO:0006508">
    <property type="term" value="P:proteolysis"/>
    <property type="evidence" value="ECO:0007669"/>
    <property type="project" value="InterPro"/>
</dbReference>
<comment type="caution">
    <text evidence="3">The sequence shown here is derived from an EMBL/GenBank/DDBJ whole genome shotgun (WGS) entry which is preliminary data.</text>
</comment>
<keyword evidence="4" id="KW-1185">Reference proteome</keyword>
<dbReference type="GO" id="GO:0008236">
    <property type="term" value="F:serine-type peptidase activity"/>
    <property type="evidence" value="ECO:0007669"/>
    <property type="project" value="InterPro"/>
</dbReference>
<evidence type="ECO:0000313" key="4">
    <source>
        <dbReference type="Proteomes" id="UP000077521"/>
    </source>
</evidence>
<name>A0A177T7J0_9BASI</name>
<dbReference type="PANTHER" id="PTHR43037:SF4">
    <property type="entry name" value="PEPTIDASE S9 PROLYL OLIGOPEPTIDASE CATALYTIC DOMAIN-CONTAINING PROTEIN"/>
    <property type="match status" value="1"/>
</dbReference>
<dbReference type="Gene3D" id="3.40.50.1820">
    <property type="entry name" value="alpha/beta hydrolase"/>
    <property type="match status" value="1"/>
</dbReference>
<dbReference type="Proteomes" id="UP000077521">
    <property type="component" value="Unassembled WGS sequence"/>
</dbReference>
<dbReference type="InterPro" id="IPR050955">
    <property type="entry name" value="Plant_Biomass_Hydrol_Est"/>
</dbReference>
<reference evidence="3" key="2">
    <citation type="journal article" date="2019" name="IMA Fungus">
        <title>Genome sequencing and comparison of five Tilletia species to identify candidate genes for the detection of regulated species infecting wheat.</title>
        <authorList>
            <person name="Nguyen H.D.T."/>
            <person name="Sultana T."/>
            <person name="Kesanakurti P."/>
            <person name="Hambleton S."/>
        </authorList>
    </citation>
    <scope>NUCLEOTIDE SEQUENCE</scope>
    <source>
        <strain evidence="3">DAOMC 236416</strain>
    </source>
</reference>
<dbReference type="AlphaFoldDB" id="A0A177T7J0"/>
<organism evidence="3 4">
    <name type="scientific">Tilletia indica</name>
    <dbReference type="NCBI Taxonomy" id="43049"/>
    <lineage>
        <taxon>Eukaryota</taxon>
        <taxon>Fungi</taxon>
        <taxon>Dikarya</taxon>
        <taxon>Basidiomycota</taxon>
        <taxon>Ustilaginomycotina</taxon>
        <taxon>Exobasidiomycetes</taxon>
        <taxon>Tilletiales</taxon>
        <taxon>Tilletiaceae</taxon>
        <taxon>Tilletia</taxon>
    </lineage>
</organism>
<accession>A0A177T7J0</accession>
<feature type="domain" description="Peptidase S9 prolyl oligopeptidase catalytic" evidence="2">
    <location>
        <begin position="544"/>
        <end position="653"/>
    </location>
</feature>
<keyword evidence="1" id="KW-0732">Signal</keyword>
<dbReference type="EMBL" id="LWDF02000285">
    <property type="protein sequence ID" value="KAE8250800.1"/>
    <property type="molecule type" value="Genomic_DNA"/>
</dbReference>
<dbReference type="PANTHER" id="PTHR43037">
    <property type="entry name" value="UNNAMED PRODUCT-RELATED"/>
    <property type="match status" value="1"/>
</dbReference>
<dbReference type="InterPro" id="IPR001375">
    <property type="entry name" value="Peptidase_S9_cat"/>
</dbReference>
<evidence type="ECO:0000259" key="2">
    <source>
        <dbReference type="Pfam" id="PF00326"/>
    </source>
</evidence>
<gene>
    <name evidence="3" type="ORF">A4X13_0g4379</name>
</gene>
<dbReference type="Pfam" id="PF00326">
    <property type="entry name" value="Peptidase_S9"/>
    <property type="match status" value="1"/>
</dbReference>
<reference evidence="3" key="1">
    <citation type="submission" date="2016-04" db="EMBL/GenBank/DDBJ databases">
        <authorList>
            <person name="Nguyen H.D."/>
            <person name="Samba Siva P."/>
            <person name="Cullis J."/>
            <person name="Levesque C.A."/>
            <person name="Hambleton S."/>
        </authorList>
    </citation>
    <scope>NUCLEOTIDE SEQUENCE</scope>
    <source>
        <strain evidence="3">DAOMC 236416</strain>
    </source>
</reference>